<keyword evidence="2" id="KW-1185">Reference proteome</keyword>
<dbReference type="Proteomes" id="UP000789759">
    <property type="component" value="Unassembled WGS sequence"/>
</dbReference>
<dbReference type="EMBL" id="CAJVQA010087009">
    <property type="protein sequence ID" value="CAG8839393.1"/>
    <property type="molecule type" value="Genomic_DNA"/>
</dbReference>
<dbReference type="SUPFAM" id="SSF56112">
    <property type="entry name" value="Protein kinase-like (PK-like)"/>
    <property type="match status" value="1"/>
</dbReference>
<dbReference type="OrthoDB" id="10414858at2759"/>
<comment type="caution">
    <text evidence="1">The sequence shown here is derived from an EMBL/GenBank/DDBJ whole genome shotgun (WGS) entry which is preliminary data.</text>
</comment>
<gene>
    <name evidence="1" type="ORF">CPELLU_LOCUS21854</name>
</gene>
<evidence type="ECO:0000313" key="2">
    <source>
        <dbReference type="Proteomes" id="UP000789759"/>
    </source>
</evidence>
<proteinExistence type="predicted"/>
<reference evidence="1" key="1">
    <citation type="submission" date="2021-06" db="EMBL/GenBank/DDBJ databases">
        <authorList>
            <person name="Kallberg Y."/>
            <person name="Tangrot J."/>
            <person name="Rosling A."/>
        </authorList>
    </citation>
    <scope>NUCLEOTIDE SEQUENCE</scope>
    <source>
        <strain evidence="1">FL966</strain>
    </source>
</reference>
<dbReference type="AlphaFoldDB" id="A0A9N9PJB0"/>
<evidence type="ECO:0000313" key="1">
    <source>
        <dbReference type="EMBL" id="CAG8839393.1"/>
    </source>
</evidence>
<feature type="non-terminal residue" evidence="1">
    <location>
        <position position="1"/>
    </location>
</feature>
<dbReference type="InterPro" id="IPR011009">
    <property type="entry name" value="Kinase-like_dom_sf"/>
</dbReference>
<name>A0A9N9PJB0_9GLOM</name>
<organism evidence="1 2">
    <name type="scientific">Cetraspora pellucida</name>
    <dbReference type="NCBI Taxonomy" id="1433469"/>
    <lineage>
        <taxon>Eukaryota</taxon>
        <taxon>Fungi</taxon>
        <taxon>Fungi incertae sedis</taxon>
        <taxon>Mucoromycota</taxon>
        <taxon>Glomeromycotina</taxon>
        <taxon>Glomeromycetes</taxon>
        <taxon>Diversisporales</taxon>
        <taxon>Gigasporaceae</taxon>
        <taxon>Cetraspora</taxon>
    </lineage>
</organism>
<accession>A0A9N9PJB0</accession>
<protein>
    <submittedName>
        <fullName evidence="1">1441_t:CDS:1</fullName>
    </submittedName>
</protein>
<feature type="non-terminal residue" evidence="1">
    <location>
        <position position="54"/>
    </location>
</feature>
<sequence>SGDIVNAYGITKIEIPGNSNFAIVMNYFEDVNLRDYLKKNHVTLSLEDRVFAIW</sequence>